<dbReference type="AlphaFoldDB" id="A0A1I6R0A2"/>
<organism evidence="3 4">
    <name type="scientific">Sulfitobacter marinus</name>
    <dbReference type="NCBI Taxonomy" id="394264"/>
    <lineage>
        <taxon>Bacteria</taxon>
        <taxon>Pseudomonadati</taxon>
        <taxon>Pseudomonadota</taxon>
        <taxon>Alphaproteobacteria</taxon>
        <taxon>Rhodobacterales</taxon>
        <taxon>Roseobacteraceae</taxon>
        <taxon>Sulfitobacter</taxon>
    </lineage>
</organism>
<dbReference type="SMART" id="SM00869">
    <property type="entry name" value="Autotransporter"/>
    <property type="match status" value="1"/>
</dbReference>
<feature type="non-terminal residue" evidence="3">
    <location>
        <position position="1"/>
    </location>
</feature>
<dbReference type="InterPro" id="IPR012332">
    <property type="entry name" value="Autotransporter_pectin_lyase_C"/>
</dbReference>
<name>A0A1I6R0A2_9RHOB</name>
<dbReference type="RefSeq" id="WP_139226452.1">
    <property type="nucleotide sequence ID" value="NZ_FPAJ01000001.1"/>
</dbReference>
<dbReference type="InterPro" id="IPR036709">
    <property type="entry name" value="Autotransporte_beta_dom_sf"/>
</dbReference>
<dbReference type="EMBL" id="FPAJ01000001">
    <property type="protein sequence ID" value="SFS58167.1"/>
    <property type="molecule type" value="Genomic_DNA"/>
</dbReference>
<evidence type="ECO:0000259" key="2">
    <source>
        <dbReference type="PROSITE" id="PS51208"/>
    </source>
</evidence>
<dbReference type="STRING" id="394264.SAMN04488040_1180"/>
<accession>A0A1I6R0A2</accession>
<dbReference type="InterPro" id="IPR011050">
    <property type="entry name" value="Pectin_lyase_fold/virulence"/>
</dbReference>
<dbReference type="Pfam" id="PF03797">
    <property type="entry name" value="Autotransporter"/>
    <property type="match status" value="1"/>
</dbReference>
<keyword evidence="4" id="KW-1185">Reference proteome</keyword>
<dbReference type="Gene3D" id="2.160.20.20">
    <property type="match status" value="1"/>
</dbReference>
<proteinExistence type="predicted"/>
<dbReference type="InterPro" id="IPR013425">
    <property type="entry name" value="Autotrns_rpt"/>
</dbReference>
<evidence type="ECO:0000313" key="4">
    <source>
        <dbReference type="Proteomes" id="UP000199239"/>
    </source>
</evidence>
<dbReference type="Gene3D" id="2.40.128.130">
    <property type="entry name" value="Autotransporter beta-domain"/>
    <property type="match status" value="1"/>
</dbReference>
<reference evidence="4" key="1">
    <citation type="submission" date="2016-10" db="EMBL/GenBank/DDBJ databases">
        <authorList>
            <person name="Varghese N."/>
            <person name="Submissions S."/>
        </authorList>
    </citation>
    <scope>NUCLEOTIDE SEQUENCE [LARGE SCALE GENOMIC DNA]</scope>
    <source>
        <strain evidence="4">DSM 23422</strain>
    </source>
</reference>
<protein>
    <submittedName>
        <fullName evidence="3">Autotransporter-associated beta strand repeat-containing protein</fullName>
    </submittedName>
</protein>
<dbReference type="NCBIfam" id="TIGR02601">
    <property type="entry name" value="autotrns_rpt"/>
    <property type="match status" value="2"/>
</dbReference>
<dbReference type="SUPFAM" id="SSF103515">
    <property type="entry name" value="Autotransporter"/>
    <property type="match status" value="1"/>
</dbReference>
<gene>
    <name evidence="3" type="ORF">SAMN04488040_1180</name>
</gene>
<keyword evidence="1" id="KW-0732">Signal</keyword>
<dbReference type="InterPro" id="IPR005546">
    <property type="entry name" value="Autotransporte_beta"/>
</dbReference>
<dbReference type="Proteomes" id="UP000199239">
    <property type="component" value="Unassembled WGS sequence"/>
</dbReference>
<evidence type="ECO:0000313" key="3">
    <source>
        <dbReference type="EMBL" id="SFS58167.1"/>
    </source>
</evidence>
<sequence>SYGGDISGTGSLTKSGAGTLTLTGASSHTGGTTISAGTLQIGNGGTSGSLSGDVTNNSALAFNRSDALTYGGDISGTGSLTKSGTGTLTLTGTSSHTGGTTISAGTLVVNGSTGAITLNGGTLGGSGTVGTVAVNSGGTFAPGNSIGTIAAGNTVFNAGSSYAVEVNADGDSDLLNVTGTVTINGSATLKIAPETNGQDGSTYAKSTDYTIIKASSGVTGTFGTVTDSFAFLDAKVSYDPNKVNVKLTRNDVALKDLATTSNQVATANAVDSLGSGSALYDAVVALEDDKVEAAYDSMSGEAHASAKSFLFQNDAAIAGSILGHMRDTSATGPAPAVTRGIPAPSRDTWGTVFGFQAETEETTDAAEMKRSGGGALAGVNLMTSPDLQLGVTLGVSRSEYDITGRQSSGTATAAHLGIYGSTQRGPLNLRFGATYGYHEIDSERRVTVGATTDDLSASYKAQSATLFAEASYGVAQFEPFINASYTMLDTDGFTESGGASALTVDAASQDMVLATLGVRATHDIMFGPKYASLAWSVAWQHAAGDLTSQMDAAFDGGSKFRIEGVPIATNTAVITAGINVDLGASTSIGFGYTGQFSKGAQRHTLQANLTKSF</sequence>
<dbReference type="OrthoDB" id="9804931at2"/>
<dbReference type="SUPFAM" id="SSF51126">
    <property type="entry name" value="Pectin lyase-like"/>
    <property type="match status" value="2"/>
</dbReference>
<dbReference type="Pfam" id="PF12951">
    <property type="entry name" value="PATR"/>
    <property type="match status" value="2"/>
</dbReference>
<dbReference type="PROSITE" id="PS51208">
    <property type="entry name" value="AUTOTRANSPORTER"/>
    <property type="match status" value="1"/>
</dbReference>
<feature type="domain" description="Autotransporter" evidence="2">
    <location>
        <begin position="341"/>
        <end position="613"/>
    </location>
</feature>
<evidence type="ECO:0000256" key="1">
    <source>
        <dbReference type="ARBA" id="ARBA00022729"/>
    </source>
</evidence>